<dbReference type="Proteomes" id="UP001560573">
    <property type="component" value="Unassembled WGS sequence"/>
</dbReference>
<name>A0ABV3ZL10_9BACT</name>
<dbReference type="SMART" id="SM00860">
    <property type="entry name" value="SMI1_KNR4"/>
    <property type="match status" value="1"/>
</dbReference>
<proteinExistence type="predicted"/>
<accession>A0ABV3ZL10</accession>
<evidence type="ECO:0000313" key="2">
    <source>
        <dbReference type="EMBL" id="MEX6690165.1"/>
    </source>
</evidence>
<keyword evidence="3" id="KW-1185">Reference proteome</keyword>
<gene>
    <name evidence="2" type="ORF">QTN47_21830</name>
</gene>
<feature type="domain" description="Knr4/Smi1-like" evidence="1">
    <location>
        <begin position="27"/>
        <end position="168"/>
    </location>
</feature>
<dbReference type="Gene3D" id="3.40.1580.10">
    <property type="entry name" value="SMI1/KNR4-like"/>
    <property type="match status" value="1"/>
</dbReference>
<dbReference type="SUPFAM" id="SSF160631">
    <property type="entry name" value="SMI1/KNR4-like"/>
    <property type="match status" value="1"/>
</dbReference>
<comment type="caution">
    <text evidence="2">The sequence shown here is derived from an EMBL/GenBank/DDBJ whole genome shotgun (WGS) entry which is preliminary data.</text>
</comment>
<dbReference type="EMBL" id="JAULBC010000008">
    <property type="protein sequence ID" value="MEX6690165.1"/>
    <property type="molecule type" value="Genomic_DNA"/>
</dbReference>
<dbReference type="InterPro" id="IPR018958">
    <property type="entry name" value="Knr4/Smi1-like_dom"/>
</dbReference>
<reference evidence="2 3" key="1">
    <citation type="submission" date="2023-07" db="EMBL/GenBank/DDBJ databases">
        <authorList>
            <person name="Lian W.-H."/>
        </authorList>
    </citation>
    <scope>NUCLEOTIDE SEQUENCE [LARGE SCALE GENOMIC DNA]</scope>
    <source>
        <strain evidence="2 3">SYSU DXS3180</strain>
    </source>
</reference>
<protein>
    <submittedName>
        <fullName evidence="2">SMI1/KNR4 family protein</fullName>
    </submittedName>
</protein>
<dbReference type="RefSeq" id="WP_369331577.1">
    <property type="nucleotide sequence ID" value="NZ_JAULBC010000008.1"/>
</dbReference>
<dbReference type="InterPro" id="IPR037883">
    <property type="entry name" value="Knr4/Smi1-like_sf"/>
</dbReference>
<evidence type="ECO:0000259" key="1">
    <source>
        <dbReference type="SMART" id="SM00860"/>
    </source>
</evidence>
<evidence type="ECO:0000313" key="3">
    <source>
        <dbReference type="Proteomes" id="UP001560573"/>
    </source>
</evidence>
<dbReference type="Pfam" id="PF09346">
    <property type="entry name" value="SMI1_KNR4"/>
    <property type="match status" value="1"/>
</dbReference>
<sequence>MKELLEKYLARIDKLGGNSRQLIFEKPATELDISDIENKLTYKIPIDFRNVLLTVSSHCEFIWFLPNDFALPDPLREIFRGELHWGLEFIQQFNESKDEWITEVFPNADDKYDKVWHNKFVFQEVGNGDYISIDLAPGNYGKIVYLSHDDGEGHGFIMANSFYDLLRNWTKLGCVGGEDWQWLPFCKNNTSGIDPDCDNAQLWCKTIGLI</sequence>
<organism evidence="2 3">
    <name type="scientific">Danxiaibacter flavus</name>
    <dbReference type="NCBI Taxonomy" id="3049108"/>
    <lineage>
        <taxon>Bacteria</taxon>
        <taxon>Pseudomonadati</taxon>
        <taxon>Bacteroidota</taxon>
        <taxon>Chitinophagia</taxon>
        <taxon>Chitinophagales</taxon>
        <taxon>Chitinophagaceae</taxon>
        <taxon>Danxiaibacter</taxon>
    </lineage>
</organism>